<dbReference type="GO" id="GO:0005886">
    <property type="term" value="C:plasma membrane"/>
    <property type="evidence" value="ECO:0007669"/>
    <property type="project" value="UniProtKB-SubCell"/>
</dbReference>
<evidence type="ECO:0000256" key="8">
    <source>
        <dbReference type="SAM" id="Phobius"/>
    </source>
</evidence>
<evidence type="ECO:0000313" key="11">
    <source>
        <dbReference type="Proteomes" id="UP000244930"/>
    </source>
</evidence>
<evidence type="ECO:0000256" key="1">
    <source>
        <dbReference type="ARBA" id="ARBA00004429"/>
    </source>
</evidence>
<dbReference type="InterPro" id="IPR042094">
    <property type="entry name" value="T2SS_GspF_sf"/>
</dbReference>
<keyword evidence="11" id="KW-1185">Reference proteome</keyword>
<dbReference type="GO" id="GO:0015628">
    <property type="term" value="P:protein secretion by the type II secretion system"/>
    <property type="evidence" value="ECO:0007669"/>
    <property type="project" value="InterPro"/>
</dbReference>
<keyword evidence="7 8" id="KW-0472">Membrane</keyword>
<name>A0A2U8GKV9_9RHOO</name>
<evidence type="ECO:0000256" key="5">
    <source>
        <dbReference type="ARBA" id="ARBA00022692"/>
    </source>
</evidence>
<feature type="transmembrane region" description="Helical" evidence="8">
    <location>
        <begin position="372"/>
        <end position="393"/>
    </location>
</feature>
<feature type="domain" description="Type II secretion system protein GspF" evidence="9">
    <location>
        <begin position="269"/>
        <end position="391"/>
    </location>
</feature>
<evidence type="ECO:0000256" key="6">
    <source>
        <dbReference type="ARBA" id="ARBA00022989"/>
    </source>
</evidence>
<dbReference type="NCBIfam" id="TIGR02120">
    <property type="entry name" value="GspF"/>
    <property type="match status" value="1"/>
</dbReference>
<feature type="transmembrane region" description="Helical" evidence="8">
    <location>
        <begin position="219"/>
        <end position="238"/>
    </location>
</feature>
<dbReference type="PANTHER" id="PTHR30012">
    <property type="entry name" value="GENERAL SECRETION PATHWAY PROTEIN"/>
    <property type="match status" value="1"/>
</dbReference>
<evidence type="ECO:0000256" key="2">
    <source>
        <dbReference type="ARBA" id="ARBA00005745"/>
    </source>
</evidence>
<evidence type="ECO:0000256" key="4">
    <source>
        <dbReference type="ARBA" id="ARBA00022519"/>
    </source>
</evidence>
<reference evidence="10 11" key="1">
    <citation type="submission" date="2017-06" db="EMBL/GenBank/DDBJ databases">
        <title>Azoarcus.</title>
        <authorList>
            <person name="Woo J.-H."/>
            <person name="Kim H.-S."/>
        </authorList>
    </citation>
    <scope>NUCLEOTIDE SEQUENCE [LARGE SCALE GENOMIC DNA]</scope>
    <source>
        <strain evidence="10 11">TSPY31</strain>
    </source>
</reference>
<keyword evidence="5 8" id="KW-0812">Transmembrane</keyword>
<sequence>MTAFRYSALDTSGQSTQGVIEAESGRAARTLLRERGLFPLDVVTVSATPGSGRRPRRLKDAALALLTRQWATLLAAGLTVEQALAALIEQAEDEGPRQLLAGLRSEILSGYSLRAALDRYPAAFPAIYRASVAAGEKSGELAEVMNQLADYLEQHGQLQQKTMQALLYPLIVAAVALLVVIGLMTHVVPQVVGVFAQTKQALPPLTRGLIAVSDLLRDWGWLLMLALAGAGLCAHLALRNTAVRRRWETRLLALPVIGRHLRTLDAARFASTLSILAGSGVPLLTALEAGGRVIARLPIRDAVEAAAARVREGQSLARALGATRAFPPLLVHMIASGETTGRLDELLARAARLQQQELESRGAVLASLLEPALLLAMGGVVLVIVLAVMQPIIEINTLMK</sequence>
<dbReference type="PANTHER" id="PTHR30012:SF0">
    <property type="entry name" value="TYPE II SECRETION SYSTEM PROTEIN F-RELATED"/>
    <property type="match status" value="1"/>
</dbReference>
<dbReference type="RefSeq" id="WP_108947758.1">
    <property type="nucleotide sequence ID" value="NZ_CP022187.1"/>
</dbReference>
<protein>
    <submittedName>
        <fullName evidence="10">Type II secretion system protein GspF</fullName>
    </submittedName>
</protein>
<dbReference type="InterPro" id="IPR003004">
    <property type="entry name" value="GspF/PilC"/>
</dbReference>
<dbReference type="InterPro" id="IPR011850">
    <property type="entry name" value="T2SS_GspF"/>
</dbReference>
<organism evidence="10 11">
    <name type="scientific">Parazoarcus communis</name>
    <dbReference type="NCBI Taxonomy" id="41977"/>
    <lineage>
        <taxon>Bacteria</taxon>
        <taxon>Pseudomonadati</taxon>
        <taxon>Pseudomonadota</taxon>
        <taxon>Betaproteobacteria</taxon>
        <taxon>Rhodocyclales</taxon>
        <taxon>Zoogloeaceae</taxon>
        <taxon>Parazoarcus</taxon>
    </lineage>
</organism>
<comment type="subcellular location">
    <subcellularLocation>
        <location evidence="1">Cell inner membrane</location>
        <topology evidence="1">Multi-pass membrane protein</topology>
    </subcellularLocation>
</comment>
<dbReference type="EMBL" id="CP022187">
    <property type="protein sequence ID" value="AWI74050.1"/>
    <property type="molecule type" value="Genomic_DNA"/>
</dbReference>
<dbReference type="Pfam" id="PF00482">
    <property type="entry name" value="T2SSF"/>
    <property type="match status" value="2"/>
</dbReference>
<accession>A0A2U8GKV9</accession>
<dbReference type="Proteomes" id="UP000244930">
    <property type="component" value="Chromosome"/>
</dbReference>
<evidence type="ECO:0000259" key="9">
    <source>
        <dbReference type="Pfam" id="PF00482"/>
    </source>
</evidence>
<feature type="domain" description="Type II secretion system protein GspF" evidence="9">
    <location>
        <begin position="67"/>
        <end position="189"/>
    </location>
</feature>
<evidence type="ECO:0000256" key="3">
    <source>
        <dbReference type="ARBA" id="ARBA00022475"/>
    </source>
</evidence>
<evidence type="ECO:0000313" key="10">
    <source>
        <dbReference type="EMBL" id="AWI74050.1"/>
    </source>
</evidence>
<dbReference type="KEGG" id="acom:CEW83_01450"/>
<keyword evidence="3" id="KW-1003">Cell membrane</keyword>
<dbReference type="FunFam" id="1.20.81.30:FF:000001">
    <property type="entry name" value="Type II secretion system protein F"/>
    <property type="match status" value="2"/>
</dbReference>
<comment type="similarity">
    <text evidence="2">Belongs to the GSP F family.</text>
</comment>
<dbReference type="InterPro" id="IPR018076">
    <property type="entry name" value="T2SS_GspF_dom"/>
</dbReference>
<dbReference type="Gene3D" id="1.20.81.30">
    <property type="entry name" value="Type II secretion system (T2SS), domain F"/>
    <property type="match status" value="2"/>
</dbReference>
<dbReference type="PRINTS" id="PR00812">
    <property type="entry name" value="BCTERIALGSPF"/>
</dbReference>
<gene>
    <name evidence="10" type="primary">gspF</name>
    <name evidence="10" type="ORF">CEW83_01450</name>
</gene>
<dbReference type="GO" id="GO:0015627">
    <property type="term" value="C:type II protein secretion system complex"/>
    <property type="evidence" value="ECO:0007669"/>
    <property type="project" value="InterPro"/>
</dbReference>
<keyword evidence="6 8" id="KW-1133">Transmembrane helix</keyword>
<evidence type="ECO:0000256" key="7">
    <source>
        <dbReference type="ARBA" id="ARBA00023136"/>
    </source>
</evidence>
<dbReference type="AlphaFoldDB" id="A0A2U8GKV9"/>
<keyword evidence="4" id="KW-0997">Cell inner membrane</keyword>
<proteinExistence type="inferred from homology"/>
<feature type="transmembrane region" description="Helical" evidence="8">
    <location>
        <begin position="165"/>
        <end position="188"/>
    </location>
</feature>